<sequence>MNNFYQDSQGAGLIIYHPKALGVVDVALYCNISCMCLPPVPIMYTITEFLNFCTTIKEKFWSYIK</sequence>
<protein>
    <submittedName>
        <fullName evidence="1">Uncharacterized protein</fullName>
    </submittedName>
</protein>
<name>A0AAX6BHX4_PRIMG</name>
<reference evidence="1" key="1">
    <citation type="journal article" date="2024" name="Appl Microbiol">
        <title>Effect of kuratsuki Bacillus and Priestia on Taste of Sake.</title>
        <authorList>
            <person name="Kobayashi K."/>
            <person name="Nishida H."/>
        </authorList>
    </citation>
    <scope>NUCLEOTIDE SEQUENCE</scope>
    <source>
        <strain evidence="1">B-12</strain>
    </source>
</reference>
<evidence type="ECO:0000313" key="2">
    <source>
        <dbReference type="Proteomes" id="UP001165240"/>
    </source>
</evidence>
<accession>A0AAX6BHX4</accession>
<dbReference type="AlphaFoldDB" id="A0AAX6BHX4"/>
<dbReference type="EMBL" id="BSYK01000001">
    <property type="protein sequence ID" value="GMG73321.1"/>
    <property type="molecule type" value="Genomic_DNA"/>
</dbReference>
<proteinExistence type="predicted"/>
<organism evidence="1 2">
    <name type="scientific">Priestia megaterium</name>
    <name type="common">Bacillus megaterium</name>
    <dbReference type="NCBI Taxonomy" id="1404"/>
    <lineage>
        <taxon>Bacteria</taxon>
        <taxon>Bacillati</taxon>
        <taxon>Bacillota</taxon>
        <taxon>Bacilli</taxon>
        <taxon>Bacillales</taxon>
        <taxon>Bacillaceae</taxon>
        <taxon>Priestia</taxon>
    </lineage>
</organism>
<comment type="caution">
    <text evidence="1">The sequence shown here is derived from an EMBL/GenBank/DDBJ whole genome shotgun (WGS) entry which is preliminary data.</text>
</comment>
<gene>
    <name evidence="1" type="ORF">ShirakiTB12_17890</name>
</gene>
<dbReference type="Proteomes" id="UP001165240">
    <property type="component" value="Unassembled WGS sequence"/>
</dbReference>
<evidence type="ECO:0000313" key="1">
    <source>
        <dbReference type="EMBL" id="GMG73321.1"/>
    </source>
</evidence>